<feature type="transmembrane region" description="Helical" evidence="10">
    <location>
        <begin position="171"/>
        <end position="188"/>
    </location>
</feature>
<dbReference type="PANTHER" id="PTHR24421">
    <property type="entry name" value="NITRATE/NITRITE SENSOR PROTEIN NARX-RELATED"/>
    <property type="match status" value="1"/>
</dbReference>
<keyword evidence="10" id="KW-0812">Transmembrane</keyword>
<evidence type="ECO:0000256" key="10">
    <source>
        <dbReference type="SAM" id="Phobius"/>
    </source>
</evidence>
<dbReference type="GO" id="GO:0016020">
    <property type="term" value="C:membrane"/>
    <property type="evidence" value="ECO:0007669"/>
    <property type="project" value="InterPro"/>
</dbReference>
<accession>A0A4R7VI24</accession>
<dbReference type="InterPro" id="IPR050482">
    <property type="entry name" value="Sensor_HK_TwoCompSys"/>
</dbReference>
<comment type="catalytic activity">
    <reaction evidence="1">
        <text>ATP + protein L-histidine = ADP + protein N-phospho-L-histidine.</text>
        <dbReference type="EC" id="2.7.13.3"/>
    </reaction>
</comment>
<keyword evidence="4" id="KW-0808">Transferase</keyword>
<evidence type="ECO:0000256" key="8">
    <source>
        <dbReference type="ARBA" id="ARBA00023012"/>
    </source>
</evidence>
<dbReference type="GO" id="GO:0005524">
    <property type="term" value="F:ATP binding"/>
    <property type="evidence" value="ECO:0007669"/>
    <property type="project" value="UniProtKB-KW"/>
</dbReference>
<evidence type="ECO:0000256" key="4">
    <source>
        <dbReference type="ARBA" id="ARBA00022679"/>
    </source>
</evidence>
<keyword evidence="3" id="KW-0597">Phosphoprotein</keyword>
<dbReference type="EMBL" id="SOCP01000008">
    <property type="protein sequence ID" value="TDV49024.1"/>
    <property type="molecule type" value="Genomic_DNA"/>
</dbReference>
<dbReference type="GO" id="GO:0046983">
    <property type="term" value="F:protein dimerization activity"/>
    <property type="evidence" value="ECO:0007669"/>
    <property type="project" value="InterPro"/>
</dbReference>
<dbReference type="InterPro" id="IPR036890">
    <property type="entry name" value="HATPase_C_sf"/>
</dbReference>
<evidence type="ECO:0000256" key="6">
    <source>
        <dbReference type="ARBA" id="ARBA00022777"/>
    </source>
</evidence>
<evidence type="ECO:0000256" key="5">
    <source>
        <dbReference type="ARBA" id="ARBA00022741"/>
    </source>
</evidence>
<feature type="domain" description="Signal transduction histidine kinase subgroup 3 dimerisation and phosphoacceptor" evidence="11">
    <location>
        <begin position="252"/>
        <end position="314"/>
    </location>
</feature>
<organism evidence="12 13">
    <name type="scientific">Actinophytocola oryzae</name>
    <dbReference type="NCBI Taxonomy" id="502181"/>
    <lineage>
        <taxon>Bacteria</taxon>
        <taxon>Bacillati</taxon>
        <taxon>Actinomycetota</taxon>
        <taxon>Actinomycetes</taxon>
        <taxon>Pseudonocardiales</taxon>
        <taxon>Pseudonocardiaceae</taxon>
    </lineage>
</organism>
<keyword evidence="7" id="KW-0067">ATP-binding</keyword>
<evidence type="ECO:0000313" key="12">
    <source>
        <dbReference type="EMBL" id="TDV49024.1"/>
    </source>
</evidence>
<feature type="region of interest" description="Disordered" evidence="9">
    <location>
        <begin position="1"/>
        <end position="34"/>
    </location>
</feature>
<keyword evidence="13" id="KW-1185">Reference proteome</keyword>
<evidence type="ECO:0000256" key="7">
    <source>
        <dbReference type="ARBA" id="ARBA00022840"/>
    </source>
</evidence>
<sequence length="448" mass="48274">MSRPTKDHPAPADAEVPRQRAGSSQPPLRPARTETGGSVLVASTFPPKVAGASFDIADLRILPRTPRLATRLLPRWVAFFRTSKRARGIASDVAALLLAVLDVWLVIPEDAPSYSTWLSAVAVAAMVMRRHVPFLAVLVTVPGFMTGWSQLAAMIALGSLAKKHRLLSPKMVVGMVLVFLCGYVRWPLSDFVALSWQEHLLNVIWAVIIAGMPVAIGLLMSARHELSARIRELATSRERERRLLAETVRAAERAELAREMHDVVSHQVTLIAMQAGALQVSVDGSAAEAARTIRELSTRTLEELRNLVGVLRSGDCVEDTQPGLDELDDLVRNFRDDALPVALDVHARPGDLPRSVSHAVYRTVQEALTNVRKHAAGARASVSVQAGRDTLVVEVHNGRAKARKPSLPSGGHGLVGLRERAGLLGGTFSAGPTSEGGFRVSATYPLAG</sequence>
<dbReference type="GO" id="GO:0000155">
    <property type="term" value="F:phosphorelay sensor kinase activity"/>
    <property type="evidence" value="ECO:0007669"/>
    <property type="project" value="InterPro"/>
</dbReference>
<dbReference type="CDD" id="cd16917">
    <property type="entry name" value="HATPase_UhpB-NarQ-NarX-like"/>
    <property type="match status" value="1"/>
</dbReference>
<evidence type="ECO:0000256" key="2">
    <source>
        <dbReference type="ARBA" id="ARBA00012438"/>
    </source>
</evidence>
<dbReference type="Pfam" id="PF07730">
    <property type="entry name" value="HisKA_3"/>
    <property type="match status" value="1"/>
</dbReference>
<gene>
    <name evidence="12" type="ORF">CLV71_108385</name>
</gene>
<dbReference type="Gene3D" id="3.30.565.10">
    <property type="entry name" value="Histidine kinase-like ATPase, C-terminal domain"/>
    <property type="match status" value="1"/>
</dbReference>
<dbReference type="EC" id="2.7.13.3" evidence="2"/>
<dbReference type="Proteomes" id="UP000294927">
    <property type="component" value="Unassembled WGS sequence"/>
</dbReference>
<dbReference type="PANTHER" id="PTHR24421:SF10">
    <property type="entry name" value="NITRATE_NITRITE SENSOR PROTEIN NARQ"/>
    <property type="match status" value="1"/>
</dbReference>
<feature type="transmembrane region" description="Helical" evidence="10">
    <location>
        <begin position="200"/>
        <end position="222"/>
    </location>
</feature>
<evidence type="ECO:0000256" key="9">
    <source>
        <dbReference type="SAM" id="MobiDB-lite"/>
    </source>
</evidence>
<keyword evidence="10" id="KW-1133">Transmembrane helix</keyword>
<dbReference type="Gene3D" id="1.20.5.1930">
    <property type="match status" value="1"/>
</dbReference>
<feature type="transmembrane region" description="Helical" evidence="10">
    <location>
        <begin position="134"/>
        <end position="159"/>
    </location>
</feature>
<evidence type="ECO:0000313" key="13">
    <source>
        <dbReference type="Proteomes" id="UP000294927"/>
    </source>
</evidence>
<keyword evidence="10" id="KW-0472">Membrane</keyword>
<reference evidence="12 13" key="1">
    <citation type="submission" date="2019-03" db="EMBL/GenBank/DDBJ databases">
        <title>Genomic Encyclopedia of Archaeal and Bacterial Type Strains, Phase II (KMG-II): from individual species to whole genera.</title>
        <authorList>
            <person name="Goeker M."/>
        </authorList>
    </citation>
    <scope>NUCLEOTIDE SEQUENCE [LARGE SCALE GENOMIC DNA]</scope>
    <source>
        <strain evidence="12 13">DSM 45499</strain>
    </source>
</reference>
<dbReference type="AlphaFoldDB" id="A0A4R7VI24"/>
<dbReference type="RefSeq" id="WP_341771666.1">
    <property type="nucleotide sequence ID" value="NZ_SOCP01000008.1"/>
</dbReference>
<protein>
    <recommendedName>
        <fullName evidence="2">histidine kinase</fullName>
        <ecNumber evidence="2">2.7.13.3</ecNumber>
    </recommendedName>
</protein>
<evidence type="ECO:0000259" key="11">
    <source>
        <dbReference type="Pfam" id="PF07730"/>
    </source>
</evidence>
<keyword evidence="6 12" id="KW-0418">Kinase</keyword>
<evidence type="ECO:0000256" key="3">
    <source>
        <dbReference type="ARBA" id="ARBA00022553"/>
    </source>
</evidence>
<evidence type="ECO:0000256" key="1">
    <source>
        <dbReference type="ARBA" id="ARBA00000085"/>
    </source>
</evidence>
<keyword evidence="8" id="KW-0902">Two-component regulatory system</keyword>
<feature type="compositionally biased region" description="Basic and acidic residues" evidence="9">
    <location>
        <begin position="1"/>
        <end position="18"/>
    </location>
</feature>
<dbReference type="SUPFAM" id="SSF55874">
    <property type="entry name" value="ATPase domain of HSP90 chaperone/DNA topoisomerase II/histidine kinase"/>
    <property type="match status" value="1"/>
</dbReference>
<proteinExistence type="predicted"/>
<name>A0A4R7VI24_9PSEU</name>
<keyword evidence="5" id="KW-0547">Nucleotide-binding</keyword>
<comment type="caution">
    <text evidence="12">The sequence shown here is derived from an EMBL/GenBank/DDBJ whole genome shotgun (WGS) entry which is preliminary data.</text>
</comment>
<dbReference type="InterPro" id="IPR011712">
    <property type="entry name" value="Sig_transdc_His_kin_sub3_dim/P"/>
</dbReference>